<evidence type="ECO:0000256" key="8">
    <source>
        <dbReference type="SAM" id="Phobius"/>
    </source>
</evidence>
<dbReference type="OMA" id="YEPWVAR"/>
<organism evidence="9">
    <name type="scientific">Octopus bimaculoides</name>
    <name type="common">California two-spotted octopus</name>
    <dbReference type="NCBI Taxonomy" id="37653"/>
    <lineage>
        <taxon>Eukaryota</taxon>
        <taxon>Metazoa</taxon>
        <taxon>Spiralia</taxon>
        <taxon>Lophotrochozoa</taxon>
        <taxon>Mollusca</taxon>
        <taxon>Cephalopoda</taxon>
        <taxon>Coleoidea</taxon>
        <taxon>Octopodiformes</taxon>
        <taxon>Octopoda</taxon>
        <taxon>Incirrata</taxon>
        <taxon>Octopodidae</taxon>
        <taxon>Octopus</taxon>
    </lineage>
</organism>
<keyword evidence="8" id="KW-0472">Membrane</keyword>
<dbReference type="EMBL" id="KQ417796">
    <property type="protein sequence ID" value="KOF90250.1"/>
    <property type="molecule type" value="Genomic_DNA"/>
</dbReference>
<dbReference type="PANTHER" id="PTHR11686:SF9">
    <property type="entry name" value="RE13973P"/>
    <property type="match status" value="1"/>
</dbReference>
<evidence type="ECO:0000256" key="1">
    <source>
        <dbReference type="ARBA" id="ARBA00022670"/>
    </source>
</evidence>
<keyword evidence="3" id="KW-0378">Hydrolase</keyword>
<keyword evidence="5" id="KW-0012">Acyltransferase</keyword>
<keyword evidence="1" id="KW-0645">Protease</keyword>
<keyword evidence="8" id="KW-1133">Transmembrane helix</keyword>
<evidence type="ECO:0008006" key="10">
    <source>
        <dbReference type="Google" id="ProtNLM"/>
    </source>
</evidence>
<protein>
    <recommendedName>
        <fullName evidence="10">Gamma-glutamyltransferase</fullName>
    </recommendedName>
</protein>
<dbReference type="Gene3D" id="3.60.20.40">
    <property type="match status" value="1"/>
</dbReference>
<dbReference type="FunFam" id="1.10.246.130:FF:000005">
    <property type="entry name" value="Gamma-glutamyltranspeptidase 1, putative"/>
    <property type="match status" value="1"/>
</dbReference>
<dbReference type="PRINTS" id="PR01210">
    <property type="entry name" value="GGTRANSPTASE"/>
</dbReference>
<dbReference type="AlphaFoldDB" id="A0A0L8HNC2"/>
<name>A0A0L8HNC2_OCTBM</name>
<dbReference type="GO" id="GO:0036374">
    <property type="term" value="F:glutathione hydrolase activity"/>
    <property type="evidence" value="ECO:0007669"/>
    <property type="project" value="InterPro"/>
</dbReference>
<dbReference type="Gene3D" id="1.10.246.130">
    <property type="match status" value="1"/>
</dbReference>
<keyword evidence="2" id="KW-0808">Transferase</keyword>
<dbReference type="InterPro" id="IPR029055">
    <property type="entry name" value="Ntn_hydrolases_N"/>
</dbReference>
<evidence type="ECO:0000256" key="3">
    <source>
        <dbReference type="ARBA" id="ARBA00022801"/>
    </source>
</evidence>
<feature type="binding site" evidence="7">
    <location>
        <begin position="410"/>
        <end position="412"/>
    </location>
    <ligand>
        <name>L-glutamate</name>
        <dbReference type="ChEBI" id="CHEBI:29985"/>
    </ligand>
</feature>
<evidence type="ECO:0000256" key="2">
    <source>
        <dbReference type="ARBA" id="ARBA00022679"/>
    </source>
</evidence>
<gene>
    <name evidence="9" type="ORF">OCBIM_22011517mg</name>
</gene>
<dbReference type="KEGG" id="obi:106869841"/>
<feature type="transmembrane region" description="Helical" evidence="8">
    <location>
        <begin position="9"/>
        <end position="28"/>
    </location>
</feature>
<feature type="binding site" evidence="7">
    <location>
        <position position="486"/>
    </location>
    <ligand>
        <name>L-glutamate</name>
        <dbReference type="ChEBI" id="CHEBI:29985"/>
    </ligand>
</feature>
<dbReference type="STRING" id="37653.A0A0L8HNC2"/>
<dbReference type="Pfam" id="PF01019">
    <property type="entry name" value="G_glu_transpept"/>
    <property type="match status" value="1"/>
</dbReference>
<keyword evidence="4" id="KW-0325">Glycoprotein</keyword>
<proteinExistence type="predicted"/>
<dbReference type="GO" id="GO:0006508">
    <property type="term" value="P:proteolysis"/>
    <property type="evidence" value="ECO:0007669"/>
    <property type="project" value="UniProtKB-KW"/>
</dbReference>
<accession>A0A0L8HNC2</accession>
<dbReference type="GO" id="GO:0006751">
    <property type="term" value="P:glutathione catabolic process"/>
    <property type="evidence" value="ECO:0007669"/>
    <property type="project" value="InterPro"/>
</dbReference>
<evidence type="ECO:0000256" key="4">
    <source>
        <dbReference type="ARBA" id="ARBA00023180"/>
    </source>
</evidence>
<reference evidence="9" key="1">
    <citation type="submission" date="2015-07" db="EMBL/GenBank/DDBJ databases">
        <title>MeaNS - Measles Nucleotide Surveillance Program.</title>
        <authorList>
            <person name="Tran T."/>
            <person name="Druce J."/>
        </authorList>
    </citation>
    <scope>NUCLEOTIDE SEQUENCE</scope>
    <source>
        <strain evidence="9">UCB-OBI-ISO-001</strain>
        <tissue evidence="9">Gonad</tissue>
    </source>
</reference>
<dbReference type="InterPro" id="IPR000101">
    <property type="entry name" value="GGT_peptidase"/>
</dbReference>
<keyword evidence="8" id="KW-0812">Transmembrane</keyword>
<evidence type="ECO:0000256" key="5">
    <source>
        <dbReference type="ARBA" id="ARBA00023315"/>
    </source>
</evidence>
<dbReference type="PANTHER" id="PTHR11686">
    <property type="entry name" value="GAMMA GLUTAMYL TRANSPEPTIDASE"/>
    <property type="match status" value="1"/>
</dbReference>
<evidence type="ECO:0000313" key="9">
    <source>
        <dbReference type="EMBL" id="KOF90250.1"/>
    </source>
</evidence>
<dbReference type="GO" id="GO:0005886">
    <property type="term" value="C:plasma membrane"/>
    <property type="evidence" value="ECO:0007669"/>
    <property type="project" value="TreeGrafter"/>
</dbReference>
<feature type="active site" description="Nucleophile" evidence="6">
    <location>
        <position position="392"/>
    </location>
</feature>
<evidence type="ECO:0000256" key="6">
    <source>
        <dbReference type="PIRSR" id="PIRSR600101-1"/>
    </source>
</evidence>
<dbReference type="InterPro" id="IPR043138">
    <property type="entry name" value="GGT_lsub"/>
</dbReference>
<sequence length="580" mass="63881">MHCTKRGKLAVLSIGVLVAMILVCYFYLIQKSRFHFAISSSKLLEYNQAVITSDSSMCSQLGMSILREKNGSTIDSVIVTLVCMALDQPMSTGIGGSLIMNIYDSKSQKNVIIDASGKSPYHVTSLKNMSRPTGPSSVTVPGQLYGLWQAHQMYGSLPWKHLFVPVIQLATQGFNVSHSLANTLKEMESEIKDQPLLRELYVNEATRRVYQEGDLMKHPKLAKTLRIISDEGFLAVYNGSLSNAIVEDLREAGEGSLMSLSDLTSYNVKFPASLRTRLSNGDQVMATPPPSSGPIVQLILNVLDLYEFKPNHRTNLNMFATTLHRIIETFKFAYGIRSRLEDPSFDENVSQFLVNLTSTEWATGIKSRINDHSTYDSGYYNPGTLNEEGLGTTHLNCIGSDGIAVAVTSSLNHRFGAQILGRRTGILFNNGMAAFSTPSRHNRSASINQRLPNLIGANKSPMSYVSPIIMTDRAGSTKLVIGASGGTKIISSLSYVMNNLVWFNDTIKEAIDALRVHNQILPTQTKTEDYLPKKVIEKLRKIGHDITSYGPPSFVHGIYQKNGTFSVNIDYRSGAVPAGF</sequence>
<dbReference type="OrthoDB" id="1081007at2759"/>
<evidence type="ECO:0000256" key="7">
    <source>
        <dbReference type="PIRSR" id="PIRSR600101-2"/>
    </source>
</evidence>
<dbReference type="InterPro" id="IPR043137">
    <property type="entry name" value="GGT_ssub_C"/>
</dbReference>
<dbReference type="SUPFAM" id="SSF56235">
    <property type="entry name" value="N-terminal nucleophile aminohydrolases (Ntn hydrolases)"/>
    <property type="match status" value="1"/>
</dbReference>
<dbReference type="GO" id="GO:0016746">
    <property type="term" value="F:acyltransferase activity"/>
    <property type="evidence" value="ECO:0007669"/>
    <property type="project" value="UniProtKB-KW"/>
</dbReference>